<reference evidence="2 3" key="2">
    <citation type="submission" date="2020-07" db="EMBL/GenBank/DDBJ databases">
        <title>Genome of starter culture bacteria Kocuria salsicia reveals its technological properties and safety for usage in meat industry.</title>
        <authorList>
            <person name="Michael M."/>
            <person name="Konstantin K."/>
            <person name="Evgenii K."/>
            <person name="Galina S."/>
            <person name="Oksana K."/>
            <person name="Andrei L."/>
        </authorList>
    </citation>
    <scope>NUCLEOTIDE SEQUENCE [LARGE SCALE GENOMIC DNA]</scope>
    <source>
        <strain evidence="2 3">80</strain>
    </source>
</reference>
<name>A0A7D7Q484_KOCVA</name>
<sequence>MALGDGAVEADALDNDAFENDDTAPPRVPGAGRVLVQ</sequence>
<evidence type="ECO:0000313" key="2">
    <source>
        <dbReference type="EMBL" id="QMS57038.1"/>
    </source>
</evidence>
<proteinExistence type="predicted"/>
<dbReference type="Proteomes" id="UP000216825">
    <property type="component" value="Chromosome"/>
</dbReference>
<dbReference type="AlphaFoldDB" id="A0A7D7Q484"/>
<keyword evidence="3" id="KW-1185">Reference proteome</keyword>
<accession>A0A7D7Q484</accession>
<feature type="compositionally biased region" description="Acidic residues" evidence="1">
    <location>
        <begin position="11"/>
        <end position="22"/>
    </location>
</feature>
<protein>
    <submittedName>
        <fullName evidence="2">Uncharacterized protein</fullName>
    </submittedName>
</protein>
<reference evidence="3" key="1">
    <citation type="submission" date="2017-08" db="EMBL/GenBank/DDBJ databases">
        <title>Draft Genome Sequence of Kocuria varians 80.</title>
        <authorList>
            <person name="Minaev M."/>
            <person name="Kurbakov K.A."/>
            <person name="Solodovnikova G.I."/>
            <person name="Kuznetsova O.A."/>
            <person name="Lisitsyn A.B."/>
        </authorList>
    </citation>
    <scope>NUCLEOTIDE SEQUENCE [LARGE SCALE GENOMIC DNA]</scope>
    <source>
        <strain evidence="3">80</strain>
    </source>
</reference>
<dbReference type="KEGG" id="kvr:CIB50_0001763"/>
<gene>
    <name evidence="2" type="ORF">CIB50_0001763</name>
</gene>
<dbReference type="EMBL" id="CP059343">
    <property type="protein sequence ID" value="QMS57038.1"/>
    <property type="molecule type" value="Genomic_DNA"/>
</dbReference>
<evidence type="ECO:0000313" key="3">
    <source>
        <dbReference type="Proteomes" id="UP000216825"/>
    </source>
</evidence>
<feature type="region of interest" description="Disordered" evidence="1">
    <location>
        <begin position="1"/>
        <end position="37"/>
    </location>
</feature>
<evidence type="ECO:0000256" key="1">
    <source>
        <dbReference type="SAM" id="MobiDB-lite"/>
    </source>
</evidence>
<organism evidence="2 3">
    <name type="scientific">Kocuria varians</name>
    <name type="common">Micrococcus varians</name>
    <dbReference type="NCBI Taxonomy" id="1272"/>
    <lineage>
        <taxon>Bacteria</taxon>
        <taxon>Bacillati</taxon>
        <taxon>Actinomycetota</taxon>
        <taxon>Actinomycetes</taxon>
        <taxon>Micrococcales</taxon>
        <taxon>Micrococcaceae</taxon>
        <taxon>Kocuria</taxon>
    </lineage>
</organism>